<dbReference type="Pfam" id="PF13202">
    <property type="entry name" value="EF-hand_5"/>
    <property type="match status" value="1"/>
</dbReference>
<sequence>MDNRSHSFEAAARVIKQRAVLGEAALAACGPVLSPEELEVWCAMVGVEIRSDADVRARVAPIIRAAQLARGDDESYVSRDELRALVLCEEAGRAEAVVAEARAALGAVASDGNALVSELARRSGADASTLSRRDVYLATLGLEIASGAVGACGACVLAERLDYDRDGVVTAADALEWLVPPRSATELRENVTRWCADHHESRPRLAFDALDARGRGLLVRADLKTLGWSETEVDVAFAALDADGSGAVSLQEFRAWIIDLEEEEEEEEDDPPPVFPPKETNKCGAFAAAAAQLRCALRERSANSAQLLRFEFERIDTESSGEISRLEFEALVRSIGVDVVGSSVASLDEVVDEQLVDVDGRSLAALGIDVEELVPTRHAKDRVLVVRSVRGDVDAQERDVLVSVGGLRLDDVAAALEDDDEFLERHPLDALTRRVDELLDGRTSSSSTLGLRRQKARKLTRKQLDILLRSIDADNNGIISLEEIEHFVLEAPDPGEAELGLAIEAARAAALALDGPDTALTFAAIARAMHVAETHVVPTTAVLRWLRSVEVAGTKFKVSRRQASVIADRLDANGDGVVSRSEFDAWLFPQRPLEDVLAAINGCCDRQTKGSLRAFHAALFADGGHNKLDLAANFKNLGCKLKPVELDALLKAAVPQQSNRVPPPKRLTLDALAKILGREIGDDDVVAMPPPPPPPTTQLHTPPQRIAAKKKTVPADTRTSQLRKSAAARRRRVEISPSRRQQKARLAHTTPADFARARALERERRTIDEQPDVPPPPPPPPPARRLLLDDDHEDIRRKVARLQALARAVPCRSMHQAMRREADAIIECQATHIQLTALKTQLSTERVAHAKQLLAQEADAAAQLAERDATVAALRTELDALRRHHRAREHQLQAQLNAVRAASSDAILDERRRAASYYRKTPTRAQDPDGDRG</sequence>
<evidence type="ECO:0000256" key="2">
    <source>
        <dbReference type="ARBA" id="ARBA00022737"/>
    </source>
</evidence>
<dbReference type="Proteomes" id="UP001230188">
    <property type="component" value="Unassembled WGS sequence"/>
</dbReference>
<dbReference type="InterPro" id="IPR018247">
    <property type="entry name" value="EF_Hand_1_Ca_BS"/>
</dbReference>
<feature type="compositionally biased region" description="Pro residues" evidence="4">
    <location>
        <begin position="772"/>
        <end position="783"/>
    </location>
</feature>
<feature type="domain" description="EF-hand" evidence="5">
    <location>
        <begin position="303"/>
        <end position="338"/>
    </location>
</feature>
<keyword evidence="1" id="KW-0479">Metal-binding</keyword>
<keyword evidence="7" id="KW-1185">Reference proteome</keyword>
<organism evidence="6 7">
    <name type="scientific">Chrysophaeum taylorii</name>
    <dbReference type="NCBI Taxonomy" id="2483200"/>
    <lineage>
        <taxon>Eukaryota</taxon>
        <taxon>Sar</taxon>
        <taxon>Stramenopiles</taxon>
        <taxon>Ochrophyta</taxon>
        <taxon>Pelagophyceae</taxon>
        <taxon>Pelagomonadales</taxon>
        <taxon>Pelagomonadaceae</taxon>
        <taxon>Chrysophaeum</taxon>
    </lineage>
</organism>
<dbReference type="PROSITE" id="PS00018">
    <property type="entry name" value="EF_HAND_1"/>
    <property type="match status" value="3"/>
</dbReference>
<feature type="region of interest" description="Disordered" evidence="4">
    <location>
        <begin position="913"/>
        <end position="933"/>
    </location>
</feature>
<feature type="compositionally biased region" description="Basic and acidic residues" evidence="4">
    <location>
        <begin position="755"/>
        <end position="768"/>
    </location>
</feature>
<dbReference type="InterPro" id="IPR039647">
    <property type="entry name" value="EF_hand_pair_protein_CML-like"/>
</dbReference>
<dbReference type="CDD" id="cd00051">
    <property type="entry name" value="EFh"/>
    <property type="match status" value="1"/>
</dbReference>
<dbReference type="InterPro" id="IPR011992">
    <property type="entry name" value="EF-hand-dom_pair"/>
</dbReference>
<feature type="region of interest" description="Disordered" evidence="4">
    <location>
        <begin position="694"/>
        <end position="786"/>
    </location>
</feature>
<evidence type="ECO:0000313" key="7">
    <source>
        <dbReference type="Proteomes" id="UP001230188"/>
    </source>
</evidence>
<gene>
    <name evidence="6" type="ORF">CTAYLR_001512</name>
</gene>
<dbReference type="PANTHER" id="PTHR10891">
    <property type="entry name" value="EF-HAND CALCIUM-BINDING DOMAIN CONTAINING PROTEIN"/>
    <property type="match status" value="1"/>
</dbReference>
<dbReference type="Gene3D" id="1.10.238.10">
    <property type="entry name" value="EF-hand"/>
    <property type="match status" value="3"/>
</dbReference>
<dbReference type="SMART" id="SM00054">
    <property type="entry name" value="EFh"/>
    <property type="match status" value="4"/>
</dbReference>
<reference evidence="6" key="1">
    <citation type="submission" date="2023-01" db="EMBL/GenBank/DDBJ databases">
        <title>Metagenome sequencing of chrysophaentin producing Chrysophaeum taylorii.</title>
        <authorList>
            <person name="Davison J."/>
            <person name="Bewley C."/>
        </authorList>
    </citation>
    <scope>NUCLEOTIDE SEQUENCE</scope>
    <source>
        <strain evidence="6">NIES-1699</strain>
    </source>
</reference>
<evidence type="ECO:0000313" key="6">
    <source>
        <dbReference type="EMBL" id="KAJ8602936.1"/>
    </source>
</evidence>
<evidence type="ECO:0000259" key="5">
    <source>
        <dbReference type="PROSITE" id="PS50222"/>
    </source>
</evidence>
<dbReference type="EMBL" id="JAQMWT010000362">
    <property type="protein sequence ID" value="KAJ8602936.1"/>
    <property type="molecule type" value="Genomic_DNA"/>
</dbReference>
<dbReference type="SUPFAM" id="SSF47473">
    <property type="entry name" value="EF-hand"/>
    <property type="match status" value="1"/>
</dbReference>
<accession>A0AAD7UFB6</accession>
<feature type="domain" description="EF-hand" evidence="5">
    <location>
        <begin position="459"/>
        <end position="494"/>
    </location>
</feature>
<name>A0AAD7UFB6_9STRA</name>
<evidence type="ECO:0000256" key="1">
    <source>
        <dbReference type="ARBA" id="ARBA00022723"/>
    </source>
</evidence>
<feature type="domain" description="EF-hand" evidence="5">
    <location>
        <begin position="228"/>
        <end position="263"/>
    </location>
</feature>
<comment type="caution">
    <text evidence="6">The sequence shown here is derived from an EMBL/GenBank/DDBJ whole genome shotgun (WGS) entry which is preliminary data.</text>
</comment>
<dbReference type="GO" id="GO:0005509">
    <property type="term" value="F:calcium ion binding"/>
    <property type="evidence" value="ECO:0007669"/>
    <property type="project" value="InterPro"/>
</dbReference>
<keyword evidence="3" id="KW-0106">Calcium</keyword>
<evidence type="ECO:0000256" key="3">
    <source>
        <dbReference type="ARBA" id="ARBA00022837"/>
    </source>
</evidence>
<proteinExistence type="predicted"/>
<dbReference type="Pfam" id="PF13833">
    <property type="entry name" value="EF-hand_8"/>
    <property type="match status" value="2"/>
</dbReference>
<dbReference type="PROSITE" id="PS50222">
    <property type="entry name" value="EF_HAND_2"/>
    <property type="match status" value="3"/>
</dbReference>
<evidence type="ECO:0000256" key="4">
    <source>
        <dbReference type="SAM" id="MobiDB-lite"/>
    </source>
</evidence>
<dbReference type="InterPro" id="IPR002048">
    <property type="entry name" value="EF_hand_dom"/>
</dbReference>
<keyword evidence="2" id="KW-0677">Repeat</keyword>
<dbReference type="AlphaFoldDB" id="A0AAD7UFB6"/>
<protein>
    <recommendedName>
        <fullName evidence="5">EF-hand domain-containing protein</fullName>
    </recommendedName>
</protein>